<protein>
    <recommendedName>
        <fullName evidence="2">Isopenicillin N synthase-like Fe(2+) 2OG dioxygenase domain-containing protein</fullName>
    </recommendedName>
</protein>
<name>A0A382H7P1_9ZZZZ</name>
<reference evidence="1" key="1">
    <citation type="submission" date="2018-05" db="EMBL/GenBank/DDBJ databases">
        <authorList>
            <person name="Lanie J.A."/>
            <person name="Ng W.-L."/>
            <person name="Kazmierczak K.M."/>
            <person name="Andrzejewski T.M."/>
            <person name="Davidsen T.M."/>
            <person name="Wayne K.J."/>
            <person name="Tettelin H."/>
            <person name="Glass J.I."/>
            <person name="Rusch D."/>
            <person name="Podicherti R."/>
            <person name="Tsui H.-C.T."/>
            <person name="Winkler M.E."/>
        </authorList>
    </citation>
    <scope>NUCLEOTIDE SEQUENCE</scope>
</reference>
<dbReference type="Gene3D" id="2.60.120.330">
    <property type="entry name" value="B-lactam Antibiotic, Isopenicillin N Synthase, Chain"/>
    <property type="match status" value="1"/>
</dbReference>
<sequence length="79" mass="8917">GGRFISTPHRVSNHSQGSRYSAPYFSVPRHSTLVKPLVKCENSFEHREILVGEVSTEVWRTNWLDESPSESGYQLGAIN</sequence>
<dbReference type="AlphaFoldDB" id="A0A382H7P1"/>
<dbReference type="EMBL" id="UINC01059595">
    <property type="protein sequence ID" value="SVB83189.1"/>
    <property type="molecule type" value="Genomic_DNA"/>
</dbReference>
<feature type="non-terminal residue" evidence="1">
    <location>
        <position position="1"/>
    </location>
</feature>
<dbReference type="SUPFAM" id="SSF51197">
    <property type="entry name" value="Clavaminate synthase-like"/>
    <property type="match status" value="1"/>
</dbReference>
<organism evidence="1">
    <name type="scientific">marine metagenome</name>
    <dbReference type="NCBI Taxonomy" id="408172"/>
    <lineage>
        <taxon>unclassified sequences</taxon>
        <taxon>metagenomes</taxon>
        <taxon>ecological metagenomes</taxon>
    </lineage>
</organism>
<gene>
    <name evidence="1" type="ORF">METZ01_LOCUS236043</name>
</gene>
<proteinExistence type="predicted"/>
<evidence type="ECO:0008006" key="2">
    <source>
        <dbReference type="Google" id="ProtNLM"/>
    </source>
</evidence>
<accession>A0A382H7P1</accession>
<evidence type="ECO:0000313" key="1">
    <source>
        <dbReference type="EMBL" id="SVB83189.1"/>
    </source>
</evidence>
<dbReference type="InterPro" id="IPR027443">
    <property type="entry name" value="IPNS-like_sf"/>
</dbReference>